<keyword evidence="4 12" id="KW-0460">Magnesium</keyword>
<dbReference type="InterPro" id="IPR004436">
    <property type="entry name" value="Isocitrate_DH_NADP_mono"/>
</dbReference>
<proteinExistence type="inferred from homology"/>
<dbReference type="EMBL" id="CP024646">
    <property type="protein sequence ID" value="AZV27857.1"/>
    <property type="molecule type" value="Genomic_DNA"/>
</dbReference>
<keyword evidence="2 9" id="KW-0816">Tricarboxylic acid cycle</keyword>
<dbReference type="PANTHER" id="PTHR36999:SF1">
    <property type="entry name" value="ISOCITRATE DEHYDROGENASE (NADP(+))"/>
    <property type="match status" value="1"/>
</dbReference>
<dbReference type="PIRSF" id="PIRSF009407">
    <property type="entry name" value="IDH_monmr"/>
    <property type="match status" value="1"/>
</dbReference>
<accession>A0A3T0JWM5</accession>
<feature type="binding site" evidence="11">
    <location>
        <begin position="132"/>
        <end position="139"/>
    </location>
    <ligand>
        <name>substrate</name>
    </ligand>
</feature>
<evidence type="ECO:0000256" key="7">
    <source>
        <dbReference type="ARBA" id="ARBA00023554"/>
    </source>
</evidence>
<comment type="cofactor">
    <cofactor evidence="12">
        <name>Mg(2+)</name>
        <dbReference type="ChEBI" id="CHEBI:18420"/>
    </cofactor>
    <cofactor evidence="12">
        <name>Mn(2+)</name>
        <dbReference type="ChEBI" id="CHEBI:29035"/>
    </cofactor>
    <text evidence="12">Binds 1 Mg(2+) or Mn(2+) ion per subunit.</text>
</comment>
<dbReference type="Pfam" id="PF03971">
    <property type="entry name" value="IDH"/>
    <property type="match status" value="1"/>
</dbReference>
<evidence type="ECO:0000256" key="1">
    <source>
        <dbReference type="ARBA" id="ARBA00022435"/>
    </source>
</evidence>
<feature type="binding site" evidence="13">
    <location>
        <position position="135"/>
    </location>
    <ligand>
        <name>NADP(+)</name>
        <dbReference type="ChEBI" id="CHEBI:58349"/>
    </ligand>
</feature>
<comment type="catalytic activity">
    <reaction evidence="7 9">
        <text>D-threo-isocitrate + NADP(+) = 2-oxoglutarate + CO2 + NADPH</text>
        <dbReference type="Rhea" id="RHEA:19629"/>
        <dbReference type="ChEBI" id="CHEBI:15562"/>
        <dbReference type="ChEBI" id="CHEBI:16526"/>
        <dbReference type="ChEBI" id="CHEBI:16810"/>
        <dbReference type="ChEBI" id="CHEBI:57783"/>
        <dbReference type="ChEBI" id="CHEBI:58349"/>
        <dbReference type="EC" id="1.1.1.42"/>
    </reaction>
</comment>
<keyword evidence="5 9" id="KW-0521">NADP</keyword>
<dbReference type="EC" id="1.1.1.42" evidence="9"/>
<dbReference type="GO" id="GO:0006099">
    <property type="term" value="P:tricarboxylic acid cycle"/>
    <property type="evidence" value="ECO:0007669"/>
    <property type="project" value="UniProtKB-KW"/>
</dbReference>
<feature type="binding site" evidence="11">
    <location>
        <position position="145"/>
    </location>
    <ligand>
        <name>D-threo-isocitrate</name>
        <dbReference type="ChEBI" id="CHEBI:15562"/>
    </ligand>
</feature>
<dbReference type="AlphaFoldDB" id="A0A3T0JWM5"/>
<evidence type="ECO:0000256" key="12">
    <source>
        <dbReference type="PIRSR" id="PIRSR009407-3"/>
    </source>
</evidence>
<feature type="binding site" evidence="13">
    <location>
        <begin position="82"/>
        <end position="87"/>
    </location>
    <ligand>
        <name>NADP(+)</name>
        <dbReference type="ChEBI" id="CHEBI:58349"/>
    </ligand>
</feature>
<evidence type="ECO:0000256" key="4">
    <source>
        <dbReference type="ARBA" id="ARBA00022842"/>
    </source>
</evidence>
<name>A0A3T0JWM5_PSESX</name>
<evidence type="ECO:0000256" key="10">
    <source>
        <dbReference type="PIRSR" id="PIRSR009407-1"/>
    </source>
</evidence>
<dbReference type="Proteomes" id="UP000282760">
    <property type="component" value="Chromosome"/>
</dbReference>
<feature type="binding site" evidence="12">
    <location>
        <position position="552"/>
    </location>
    <ligand>
        <name>Mg(2+)</name>
        <dbReference type="ChEBI" id="CHEBI:18420"/>
    </ligand>
</feature>
<evidence type="ECO:0000313" key="14">
    <source>
        <dbReference type="EMBL" id="AZV27857.1"/>
    </source>
</evidence>
<evidence type="ECO:0000256" key="13">
    <source>
        <dbReference type="PIRSR" id="PIRSR009407-4"/>
    </source>
</evidence>
<keyword evidence="6 9" id="KW-0560">Oxidoreductase</keyword>
<reference evidence="14 15" key="1">
    <citation type="submission" date="2017-11" db="EMBL/GenBank/DDBJ databases">
        <title>Effect of PGPRs.</title>
        <authorList>
            <person name="Oliva R."/>
            <person name="Nong J."/>
            <person name="Roman V."/>
        </authorList>
    </citation>
    <scope>NUCLEOTIDE SEQUENCE [LARGE SCALE GENOMIC DNA]</scope>
    <source>
        <strain evidence="14">Inb918</strain>
    </source>
</reference>
<dbReference type="GO" id="GO:0004450">
    <property type="term" value="F:isocitrate dehydrogenase (NADP+) activity"/>
    <property type="evidence" value="ECO:0007669"/>
    <property type="project" value="UniProtKB-EC"/>
</dbReference>
<feature type="binding site" evidence="12">
    <location>
        <position position="548"/>
    </location>
    <ligand>
        <name>Mg(2+)</name>
        <dbReference type="ChEBI" id="CHEBI:18420"/>
    </ligand>
</feature>
<protein>
    <recommendedName>
        <fullName evidence="9">Isocitrate dehydrogenase [NADP]</fullName>
        <ecNumber evidence="9">1.1.1.42</ecNumber>
    </recommendedName>
    <alternativeName>
        <fullName evidence="9">Oxalosuccinate decarboxylase</fullName>
    </alternativeName>
</protein>
<sequence length="741" mass="80020">MPTRSKIIYTFTDEAPALATYSLLPIIEAYTASADIAVETRDISLAARILASFPEQLGDKAVADHLAELGDLAVTPEANIIKLPNISASVPQLQAAIKELQAQGYNLPDYPETVTSDADKDAKARYDKVKGSAVNPVLREGNSDRRAPLSVKNYARKHPHKMGAWAKDSKSHVAHMSTGDFYGSEKAALIDAADAVKIELIAKDGTATVLKEKTTVQAGEILDCSVMSKKALRAFIAAEIDSAKQQGVLLSVHLKATMMKVSDPIMFGQIVAEFYKDALTKHADVLAEIGFNLNNGIGDLYARIKSLPAEQQAQIEADVQAVYAVRPSLAMVNSDKGITNLHVPSDVIVDASMPAMIRDSGKMWGTDGQLHDTKAVIPDRCYATIYQAVIEDCKANGAFDPTTMGSVPNVGLMAKKAEEYGSHDKTFQIKADGVVRVTDSKGTLLMEQAVEAGDIFRMCQTKDAPIQDWVKLAVNRARASATPAIFWLDPMRAHDGVVIEKVQAYLKDHDTAGLDIQIMAPVDAMKYTLQRTREGKDTISVTGNVLRDYLTDLFPIMELGTSAKMLSIVPLMNGGGLFETGAGGSAPKHVQQLVEENFLRWDSLGEFLALAASLEHLGVNYNNPKALVLSKTLDQATGQFLDNNKSPSRKVGNIDNRGSHFYLAMYWAQALAAQTEDTALQAQFATLAKTLTENEATIVAELNAVQGKPVDIGGYYHANAELISKAMRPSATLNAAIAALV</sequence>
<evidence type="ECO:0000256" key="5">
    <source>
        <dbReference type="ARBA" id="ARBA00022857"/>
    </source>
</evidence>
<feature type="binding site" evidence="11">
    <location>
        <position position="547"/>
    </location>
    <ligand>
        <name>D-threo-isocitrate</name>
        <dbReference type="ChEBI" id="CHEBI:15562"/>
    </ligand>
</feature>
<feature type="site" description="Critical for catalysis" evidence="10">
    <location>
        <position position="255"/>
    </location>
</feature>
<evidence type="ECO:0000256" key="2">
    <source>
        <dbReference type="ARBA" id="ARBA00022532"/>
    </source>
</evidence>
<dbReference type="SUPFAM" id="SSF53659">
    <property type="entry name" value="Isocitrate/Isopropylmalate dehydrogenase-like"/>
    <property type="match status" value="1"/>
</dbReference>
<feature type="site" description="Critical for catalysis" evidence="10">
    <location>
        <position position="420"/>
    </location>
</feature>
<organism evidence="14 15">
    <name type="scientific">Pseudomonas syringae</name>
    <dbReference type="NCBI Taxonomy" id="317"/>
    <lineage>
        <taxon>Bacteria</taxon>
        <taxon>Pseudomonadati</taxon>
        <taxon>Pseudomonadota</taxon>
        <taxon>Gammaproteobacteria</taxon>
        <taxon>Pseudomonadales</taxon>
        <taxon>Pseudomonadaceae</taxon>
        <taxon>Pseudomonas</taxon>
    </lineage>
</organism>
<dbReference type="PANTHER" id="PTHR36999">
    <property type="entry name" value="ISOCITRATE DEHYDROGENASE [NADP]"/>
    <property type="match status" value="1"/>
</dbReference>
<evidence type="ECO:0000313" key="15">
    <source>
        <dbReference type="Proteomes" id="UP000282760"/>
    </source>
</evidence>
<evidence type="ECO:0000256" key="8">
    <source>
        <dbReference type="ARBA" id="ARBA00046318"/>
    </source>
</evidence>
<feature type="binding site" evidence="13">
    <location>
        <position position="649"/>
    </location>
    <ligand>
        <name>NADP(+)</name>
        <dbReference type="ChEBI" id="CHEBI:58349"/>
    </ligand>
</feature>
<feature type="binding site" evidence="12">
    <location>
        <position position="350"/>
    </location>
    <ligand>
        <name>Mg(2+)</name>
        <dbReference type="ChEBI" id="CHEBI:18420"/>
    </ligand>
</feature>
<dbReference type="NCBIfam" id="TIGR00178">
    <property type="entry name" value="monomer_idh"/>
    <property type="match status" value="1"/>
</dbReference>
<evidence type="ECO:0000256" key="6">
    <source>
        <dbReference type="ARBA" id="ARBA00023002"/>
    </source>
</evidence>
<feature type="binding site" evidence="13">
    <location>
        <begin position="600"/>
        <end position="602"/>
    </location>
    <ligand>
        <name>NADP(+)</name>
        <dbReference type="ChEBI" id="CHEBI:58349"/>
    </ligand>
</feature>
<dbReference type="GO" id="GO:0006097">
    <property type="term" value="P:glyoxylate cycle"/>
    <property type="evidence" value="ECO:0007669"/>
    <property type="project" value="UniProtKB-KW"/>
</dbReference>
<feature type="binding site" evidence="13">
    <location>
        <begin position="584"/>
        <end position="585"/>
    </location>
    <ligand>
        <name>NADP(+)</name>
        <dbReference type="ChEBI" id="CHEBI:58349"/>
    </ligand>
</feature>
<feature type="binding site" evidence="13">
    <location>
        <position position="589"/>
    </location>
    <ligand>
        <name>NADP(+)</name>
        <dbReference type="ChEBI" id="CHEBI:58349"/>
    </ligand>
</feature>
<evidence type="ECO:0000256" key="9">
    <source>
        <dbReference type="PIRNR" id="PIRNR009407"/>
    </source>
</evidence>
<dbReference type="GO" id="GO:0046872">
    <property type="term" value="F:metal ion binding"/>
    <property type="evidence" value="ECO:0007669"/>
    <property type="project" value="UniProtKB-KW"/>
</dbReference>
<keyword evidence="3 12" id="KW-0479">Metal-binding</keyword>
<comment type="similarity">
    <text evidence="8 9">Belongs to the monomeric-type IDH family.</text>
</comment>
<dbReference type="Gene3D" id="3.40.718.10">
    <property type="entry name" value="Isopropylmalate Dehydrogenase"/>
    <property type="match status" value="1"/>
</dbReference>
<keyword evidence="1 9" id="KW-0329">Glyoxylate bypass</keyword>
<evidence type="ECO:0000256" key="3">
    <source>
        <dbReference type="ARBA" id="ARBA00022723"/>
    </source>
</evidence>
<gene>
    <name evidence="14" type="ORF">CT157_18190</name>
</gene>
<evidence type="ECO:0000256" key="11">
    <source>
        <dbReference type="PIRSR" id="PIRSR009407-2"/>
    </source>
</evidence>